<dbReference type="InterPro" id="IPR036837">
    <property type="entry name" value="Cation_efflux_CTD_sf"/>
</dbReference>
<dbReference type="EMBL" id="CP134186">
    <property type="protein sequence ID" value="WPB00574.1"/>
    <property type="molecule type" value="Genomic_DNA"/>
</dbReference>
<organism evidence="9 11">
    <name type="scientific">Cercospora beticola</name>
    <name type="common">Sugarbeet leaf spot fungus</name>
    <dbReference type="NCBI Taxonomy" id="122368"/>
    <lineage>
        <taxon>Eukaryota</taxon>
        <taxon>Fungi</taxon>
        <taxon>Dikarya</taxon>
        <taxon>Ascomycota</taxon>
        <taxon>Pezizomycotina</taxon>
        <taxon>Dothideomycetes</taxon>
        <taxon>Dothideomycetidae</taxon>
        <taxon>Mycosphaerellales</taxon>
        <taxon>Mycosphaerellaceae</taxon>
        <taxon>Cercospora</taxon>
    </lineage>
</organism>
<evidence type="ECO:0000256" key="7">
    <source>
        <dbReference type="SAM" id="Phobius"/>
    </source>
</evidence>
<dbReference type="InterPro" id="IPR027469">
    <property type="entry name" value="Cation_efflux_TMD_sf"/>
</dbReference>
<dbReference type="Gene3D" id="3.30.70.1350">
    <property type="entry name" value="Cation efflux protein, cytoplasmic domain"/>
    <property type="match status" value="1"/>
</dbReference>
<keyword evidence="4 7" id="KW-1133">Transmembrane helix</keyword>
<evidence type="ECO:0000313" key="9">
    <source>
        <dbReference type="EMBL" id="PIA99905.1"/>
    </source>
</evidence>
<dbReference type="Proteomes" id="UP001302367">
    <property type="component" value="Chromosome 3"/>
</dbReference>
<dbReference type="AlphaFoldDB" id="A0A2G5I532"/>
<evidence type="ECO:0000256" key="2">
    <source>
        <dbReference type="ARBA" id="ARBA00022448"/>
    </source>
</evidence>
<name>A0A2G5I532_CERBT</name>
<keyword evidence="5 7" id="KW-0472">Membrane</keyword>
<dbReference type="Proteomes" id="UP000230605">
    <property type="component" value="Chromosome 3"/>
</dbReference>
<evidence type="ECO:0000259" key="8">
    <source>
        <dbReference type="Pfam" id="PF01545"/>
    </source>
</evidence>
<reference evidence="10 12" key="2">
    <citation type="submission" date="2023-09" db="EMBL/GenBank/DDBJ databases">
        <title>Complete-Gapless Cercospora beticola genome.</title>
        <authorList>
            <person name="Wyatt N.A."/>
            <person name="Spanner R.E."/>
            <person name="Bolton M.D."/>
        </authorList>
    </citation>
    <scope>NUCLEOTIDE SEQUENCE [LARGE SCALE GENOMIC DNA]</scope>
    <source>
        <strain evidence="10">Cb09-40</strain>
    </source>
</reference>
<evidence type="ECO:0000256" key="5">
    <source>
        <dbReference type="ARBA" id="ARBA00023136"/>
    </source>
</evidence>
<dbReference type="EMBL" id="LKMD01000101">
    <property type="protein sequence ID" value="PIA99905.1"/>
    <property type="molecule type" value="Genomic_DNA"/>
</dbReference>
<dbReference type="GO" id="GO:0098771">
    <property type="term" value="P:inorganic ion homeostasis"/>
    <property type="evidence" value="ECO:0007669"/>
    <property type="project" value="UniProtKB-ARBA"/>
</dbReference>
<evidence type="ECO:0000313" key="11">
    <source>
        <dbReference type="Proteomes" id="UP000230605"/>
    </source>
</evidence>
<dbReference type="GO" id="GO:0030003">
    <property type="term" value="P:intracellular monoatomic cation homeostasis"/>
    <property type="evidence" value="ECO:0007669"/>
    <property type="project" value="UniProtKB-ARBA"/>
</dbReference>
<evidence type="ECO:0000313" key="10">
    <source>
        <dbReference type="EMBL" id="WPB00574.1"/>
    </source>
</evidence>
<dbReference type="InterPro" id="IPR058533">
    <property type="entry name" value="Cation_efflux_TM"/>
</dbReference>
<comment type="subcellular location">
    <subcellularLocation>
        <location evidence="1">Membrane</location>
        <topology evidence="1">Multi-pass membrane protein</topology>
    </subcellularLocation>
</comment>
<dbReference type="FunFam" id="1.20.1510.10:FF:000005">
    <property type="entry name" value="Putative Cation diffusion facilitator 1"/>
    <property type="match status" value="1"/>
</dbReference>
<dbReference type="InterPro" id="IPR050291">
    <property type="entry name" value="CDF_Transporter"/>
</dbReference>
<keyword evidence="12" id="KW-1185">Reference proteome</keyword>
<feature type="transmembrane region" description="Helical" evidence="7">
    <location>
        <begin position="309"/>
        <end position="328"/>
    </location>
</feature>
<feature type="transmembrane region" description="Helical" evidence="7">
    <location>
        <begin position="269"/>
        <end position="289"/>
    </location>
</feature>
<dbReference type="Gene3D" id="1.20.1510.10">
    <property type="entry name" value="Cation efflux protein transmembrane domain"/>
    <property type="match status" value="1"/>
</dbReference>
<feature type="region of interest" description="Disordered" evidence="6">
    <location>
        <begin position="1"/>
        <end position="66"/>
    </location>
</feature>
<evidence type="ECO:0000256" key="4">
    <source>
        <dbReference type="ARBA" id="ARBA00022989"/>
    </source>
</evidence>
<feature type="domain" description="Cation efflux protein transmembrane" evidence="8">
    <location>
        <begin position="203"/>
        <end position="395"/>
    </location>
</feature>
<reference evidence="9 11" key="1">
    <citation type="submission" date="2015-10" db="EMBL/GenBank/DDBJ databases">
        <title>The cercosporin biosynthetic gene cluster was horizontally transferred to several fungal lineages and shown to be expanded in Cercospora beticola based on microsynteny with recipient genomes.</title>
        <authorList>
            <person name="De Jonge R."/>
            <person name="Ebert M.K."/>
            <person name="Suttle J.C."/>
            <person name="Jurick Ii W.M."/>
            <person name="Secor G.A."/>
            <person name="Thomma B.P."/>
            <person name="Van De Peer Y."/>
            <person name="Bolton M.D."/>
        </authorList>
    </citation>
    <scope>NUCLEOTIDE SEQUENCE [LARGE SCALE GENOMIC DNA]</scope>
    <source>
        <strain evidence="9 11">09-40</strain>
    </source>
</reference>
<gene>
    <name evidence="9" type="ORF">CB0940_03399</name>
    <name evidence="10" type="ORF">RHO25_005194</name>
</gene>
<evidence type="ECO:0000256" key="1">
    <source>
        <dbReference type="ARBA" id="ARBA00004141"/>
    </source>
</evidence>
<dbReference type="NCBIfam" id="TIGR01297">
    <property type="entry name" value="CDF"/>
    <property type="match status" value="1"/>
</dbReference>
<accession>A0A2G5I532</accession>
<proteinExistence type="predicted"/>
<feature type="transmembrane region" description="Helical" evidence="7">
    <location>
        <begin position="225"/>
        <end position="248"/>
    </location>
</feature>
<evidence type="ECO:0000313" key="12">
    <source>
        <dbReference type="Proteomes" id="UP001302367"/>
    </source>
</evidence>
<dbReference type="OrthoDB" id="78296at2759"/>
<evidence type="ECO:0000256" key="3">
    <source>
        <dbReference type="ARBA" id="ARBA00022692"/>
    </source>
</evidence>
<dbReference type="PANTHER" id="PTHR43840">
    <property type="entry name" value="MITOCHONDRIAL METAL TRANSPORTER 1-RELATED"/>
    <property type="match status" value="1"/>
</dbReference>
<dbReference type="SUPFAM" id="SSF161111">
    <property type="entry name" value="Cation efflux protein transmembrane domain-like"/>
    <property type="match status" value="1"/>
</dbReference>
<feature type="transmembrane region" description="Helical" evidence="7">
    <location>
        <begin position="199"/>
        <end position="219"/>
    </location>
</feature>
<protein>
    <submittedName>
        <fullName evidence="9">Metal tolerance protein 11</fullName>
    </submittedName>
</protein>
<dbReference type="SUPFAM" id="SSF160240">
    <property type="entry name" value="Cation efflux protein cytoplasmic domain-like"/>
    <property type="match status" value="1"/>
</dbReference>
<sequence>MVGKRSLPQPPNSRTKSSGQVRPRSRGQQYGNGDLESGAGYDNYEGYREANGNGNARPRVDLTNGIKGPKPGIWRFKDAARTALEDKRREELKNKLLTQINHDELEEFRKSDEELKAIKNKKVRKFYSEQNDRLNDWLEVDAIVMAVADDVLESMDPDPDNDGTRERGGGIQDVAGNIYELLPEEEKEKRAKAEKRAKWAINVNVIANVLLLAGKIYAASTTGSLSLIASLVDSALDLLCTLIVWSTNKLVSWRLDKLQKTFPVGRKRLEPLGILVFSIIMVISFLQILQESVEKLMPLKGEAEPLGNYAIGALVSTVVVKGIIWFGCMPIKTTQVQALAKDCKTDVNFNTLSLLFPLIGYYADVWWLDPAGAAVLSIFIIVDWASTCFENITRLSGQAADTEFMKKLMYVAYRFSPVVAGFKNVTAYHAGDGVWVEIDVLMDPHTKLYHAHDIAETLQYCTEGLGEVDRCFVTMDYSSSGPTGHAEDAERV</sequence>
<dbReference type="PANTHER" id="PTHR43840:SF11">
    <property type="entry name" value="CATION DIFFUSION FACILITATOR 10"/>
    <property type="match status" value="1"/>
</dbReference>
<keyword evidence="2" id="KW-0813">Transport</keyword>
<dbReference type="InterPro" id="IPR002524">
    <property type="entry name" value="Cation_efflux"/>
</dbReference>
<feature type="compositionally biased region" description="Polar residues" evidence="6">
    <location>
        <begin position="12"/>
        <end position="31"/>
    </location>
</feature>
<keyword evidence="3 7" id="KW-0812">Transmembrane</keyword>
<evidence type="ECO:0000256" key="6">
    <source>
        <dbReference type="SAM" id="MobiDB-lite"/>
    </source>
</evidence>
<dbReference type="GO" id="GO:0008324">
    <property type="term" value="F:monoatomic cation transmembrane transporter activity"/>
    <property type="evidence" value="ECO:0007669"/>
    <property type="project" value="InterPro"/>
</dbReference>
<dbReference type="GO" id="GO:0016020">
    <property type="term" value="C:membrane"/>
    <property type="evidence" value="ECO:0007669"/>
    <property type="project" value="UniProtKB-SubCell"/>
</dbReference>
<dbReference type="Pfam" id="PF01545">
    <property type="entry name" value="Cation_efflux"/>
    <property type="match status" value="1"/>
</dbReference>